<keyword evidence="1" id="KW-0472">Membrane</keyword>
<protein>
    <submittedName>
        <fullName evidence="3">HlyD family secretion protein</fullName>
    </submittedName>
</protein>
<reference evidence="3 4" key="1">
    <citation type="submission" date="2018-05" db="EMBL/GenBank/DDBJ databases">
        <title>Genomic Encyclopedia of Archaeal and Bacterial Type Strains, Phase II (KMG-II): from individual species to whole genera.</title>
        <authorList>
            <person name="Goeker M."/>
        </authorList>
    </citation>
    <scope>NUCLEOTIDE SEQUENCE [LARGE SCALE GENOMIC DNA]</scope>
    <source>
        <strain evidence="3 4">DSM 22214</strain>
    </source>
</reference>
<evidence type="ECO:0000313" key="3">
    <source>
        <dbReference type="EMBL" id="PWK17319.1"/>
    </source>
</evidence>
<dbReference type="SUPFAM" id="SSF51230">
    <property type="entry name" value="Single hybrid motif"/>
    <property type="match status" value="1"/>
</dbReference>
<keyword evidence="4" id="KW-1185">Reference proteome</keyword>
<sequence>MEQKIYKELRSDSVQEIMNYQPTWLIRYGTALFTIFFLLMFGGTFFISYPDIVKGTLKLTSYNMPKAVVAKTAGKVIKLFVKENTFVEQNDVLAYLESTANHQEVLALSAQLSVIEKEVSEGRYAKLNALQKGNFINLGELQPDFQQFQSSLIQLQTMLSSGFGNQKKNIIVNELENSKYSASKLNEQRQIYQRDYILAEKDFATQQRLARQGIISANELSKEESKMLGKQLALKQIESQIINNQAEQSGKSKELLELDKNLFEQKKYSFEGLKTLISAVDKWKNTYILTAPSAGYILFQSNIQENQVVAANQEIFYIGNQQNNLPIGQIQIAQDNLGKVKAGQKVIIRFNSYPSEEFGTVDGIVEFISQIPEKDNSYLVTVKLPNGLTTTYHKKLSFRNGMLANADVVTEDKSLAAKILYQFRKALQR</sequence>
<keyword evidence="1" id="KW-0812">Transmembrane</keyword>
<dbReference type="OrthoDB" id="7057889at2"/>
<organism evidence="3 4">
    <name type="scientific">Arcicella aurantiaca</name>
    <dbReference type="NCBI Taxonomy" id="591202"/>
    <lineage>
        <taxon>Bacteria</taxon>
        <taxon>Pseudomonadati</taxon>
        <taxon>Bacteroidota</taxon>
        <taxon>Cytophagia</taxon>
        <taxon>Cytophagales</taxon>
        <taxon>Flectobacillaceae</taxon>
        <taxon>Arcicella</taxon>
    </lineage>
</organism>
<comment type="caution">
    <text evidence="3">The sequence shown here is derived from an EMBL/GenBank/DDBJ whole genome shotgun (WGS) entry which is preliminary data.</text>
</comment>
<dbReference type="InterPro" id="IPR011053">
    <property type="entry name" value="Single_hybrid_motif"/>
</dbReference>
<dbReference type="PANTHER" id="PTHR30386">
    <property type="entry name" value="MEMBRANE FUSION SUBUNIT OF EMRAB-TOLC MULTIDRUG EFFLUX PUMP"/>
    <property type="match status" value="1"/>
</dbReference>
<dbReference type="InterPro" id="IPR050739">
    <property type="entry name" value="MFP"/>
</dbReference>
<dbReference type="PANTHER" id="PTHR30386:SF28">
    <property type="entry name" value="EXPORTED PROTEIN"/>
    <property type="match status" value="1"/>
</dbReference>
<evidence type="ECO:0000259" key="2">
    <source>
        <dbReference type="Pfam" id="PF26002"/>
    </source>
</evidence>
<feature type="domain" description="AprE-like beta-barrel" evidence="2">
    <location>
        <begin position="329"/>
        <end position="410"/>
    </location>
</feature>
<dbReference type="InterPro" id="IPR058982">
    <property type="entry name" value="Beta-barrel_AprE"/>
</dbReference>
<dbReference type="Gene3D" id="2.40.30.170">
    <property type="match status" value="1"/>
</dbReference>
<dbReference type="Gene3D" id="2.40.50.100">
    <property type="match status" value="1"/>
</dbReference>
<keyword evidence="1" id="KW-1133">Transmembrane helix</keyword>
<dbReference type="RefSeq" id="WP_109745076.1">
    <property type="nucleotide sequence ID" value="NZ_QGGO01000036.1"/>
</dbReference>
<gene>
    <name evidence="3" type="ORF">LV89_04420</name>
</gene>
<evidence type="ECO:0000313" key="4">
    <source>
        <dbReference type="Proteomes" id="UP000245489"/>
    </source>
</evidence>
<dbReference type="AlphaFoldDB" id="A0A316DJ79"/>
<dbReference type="EMBL" id="QGGO01000036">
    <property type="protein sequence ID" value="PWK17319.1"/>
    <property type="molecule type" value="Genomic_DNA"/>
</dbReference>
<dbReference type="PRINTS" id="PR01490">
    <property type="entry name" value="RTXTOXIND"/>
</dbReference>
<name>A0A316DJ79_9BACT</name>
<evidence type="ECO:0000256" key="1">
    <source>
        <dbReference type="SAM" id="Phobius"/>
    </source>
</evidence>
<dbReference type="Proteomes" id="UP000245489">
    <property type="component" value="Unassembled WGS sequence"/>
</dbReference>
<feature type="transmembrane region" description="Helical" evidence="1">
    <location>
        <begin position="25"/>
        <end position="49"/>
    </location>
</feature>
<accession>A0A316DJ79</accession>
<proteinExistence type="predicted"/>
<dbReference type="Pfam" id="PF26002">
    <property type="entry name" value="Beta-barrel_AprE"/>
    <property type="match status" value="1"/>
</dbReference>